<dbReference type="PROSITE" id="PS51025">
    <property type="entry name" value="PWI"/>
    <property type="match status" value="1"/>
</dbReference>
<feature type="compositionally biased region" description="Polar residues" evidence="2">
    <location>
        <begin position="562"/>
        <end position="577"/>
    </location>
</feature>
<feature type="compositionally biased region" description="Polar residues" evidence="2">
    <location>
        <begin position="210"/>
        <end position="221"/>
    </location>
</feature>
<evidence type="ECO:0000256" key="2">
    <source>
        <dbReference type="SAM" id="MobiDB-lite"/>
    </source>
</evidence>
<dbReference type="PANTHER" id="PTHR23148">
    <property type="entry name" value="SERINE/ARGININE REGULATED NUCLEAR MATRIX PROTEIN"/>
    <property type="match status" value="1"/>
</dbReference>
<dbReference type="PANTHER" id="PTHR23148:SF0">
    <property type="entry name" value="SERINE_ARGININE REPETITIVE MATRIX PROTEIN 1"/>
    <property type="match status" value="1"/>
</dbReference>
<feature type="compositionally biased region" description="Basic residues" evidence="2">
    <location>
        <begin position="870"/>
        <end position="883"/>
    </location>
</feature>
<feature type="compositionally biased region" description="Basic and acidic residues" evidence="2">
    <location>
        <begin position="180"/>
        <end position="199"/>
    </location>
</feature>
<protein>
    <recommendedName>
        <fullName evidence="3">PWI domain-containing protein</fullName>
    </recommendedName>
</protein>
<feature type="compositionally biased region" description="Basic and acidic residues" evidence="2">
    <location>
        <begin position="772"/>
        <end position="826"/>
    </location>
</feature>
<dbReference type="InterPro" id="IPR002483">
    <property type="entry name" value="PWI_dom"/>
</dbReference>
<feature type="domain" description="PWI" evidence="3">
    <location>
        <begin position="27"/>
        <end position="125"/>
    </location>
</feature>
<sequence>MSGGFFRGTSADQDTRFSNKQAKLLKSQKFPAELEHLVDMTKVNMEVMKPWITKRVTEHLGFEDEVLINFIHGLLDKKEVNGKEVQIQITGFMEKNTGKFMKELWTLLLSAQKNASGVPQQFLDAKEEELRKKKVENDRITSEIQRKKDTESKEIMEERLKKLDGGFDMKNNDTAPDPTVKPRDSGHYVHDGKESDKSNGVRTRNRVSRSPHSPAISTSPHRVSPSRSMSKSFSNSRSYSGGRHRSRSISRSPEARGRSVSSERIRHSPRRRSISPRRRSPWRSPNRRSYLRRRSRSRSNYRSPSPIRRRMHSPYRHSSPFRRRRTPSPIKRCRSPSPTRSPSPARRHRSPSPARRHRSPSPARRHRSPSPARRRRSPSPARRRRSPSPARRRRSPSPARRRRSPSPARRRRSPSPASRRRSPSPARRHRSPSPLRRHRSPSPLRRHRSPSPARRHRSPSPLRRHRSPSPLRRRRSPPPIRRRRSPSPVQRRSPVIRGRSPSPVHRPPARVWRRSESPMQSPSPIRRRYVSRSPPPLQCRSPVSAKKRSPTPSPRRSLSPDECSSQSPTRRFSPSTVRRNSPRRQRNSPVRVQERLSPQIHHPSRPLQSGQRDKDHKSSYLKSQDSMSTPEKSPIRSISPQTRSGTSSEDRRLTNERGSSPPKKLRSQKPSHDSLEKSEGVEEIYYSRDPKTSQKKSKYSSPVSKQKDSPAMFCDGDDLSPERSDGQLESKYHHYANTDQTKKSREIKGDRTPGKRDESPAQHKSPMNKEILSSKKPRESYAVDIKKTDSKDRPHSNYAKNSDRGRKSEANQDLDGKVDRVNHDGSYDSVSEESDKHRKDRRTHKRSEKKVVSSDEDYSSDSELEDWKEAKRKKKEDKKRRKEEKRQRREDRRRKRDGRRAEKLKVKGKPDYTSEDEDVEQLDRSDNKETLSEQTELEIELRNKALESLKAKGGMDN</sequence>
<feature type="compositionally biased region" description="Basic and acidic residues" evidence="2">
    <location>
        <begin position="740"/>
        <end position="761"/>
    </location>
</feature>
<dbReference type="InterPro" id="IPR052225">
    <property type="entry name" value="Ser/Arg_repetitive_matrix"/>
</dbReference>
<dbReference type="GO" id="GO:0005681">
    <property type="term" value="C:spliceosomal complex"/>
    <property type="evidence" value="ECO:0007669"/>
    <property type="project" value="TreeGrafter"/>
</dbReference>
<keyword evidence="5" id="KW-1185">Reference proteome</keyword>
<evidence type="ECO:0000259" key="3">
    <source>
        <dbReference type="PROSITE" id="PS51025"/>
    </source>
</evidence>
<dbReference type="Gramene" id="OIW08646">
    <property type="protein sequence ID" value="OIW08646"/>
    <property type="gene ID" value="TanjilG_03322"/>
</dbReference>
<feature type="region of interest" description="Disordered" evidence="2">
    <location>
        <begin position="135"/>
        <end position="936"/>
    </location>
</feature>
<dbReference type="STRING" id="3871.A0A4P1RDJ1"/>
<evidence type="ECO:0000313" key="5">
    <source>
        <dbReference type="Proteomes" id="UP000188354"/>
    </source>
</evidence>
<feature type="compositionally biased region" description="Basic and acidic residues" evidence="2">
    <location>
        <begin position="670"/>
        <end position="692"/>
    </location>
</feature>
<feature type="compositionally biased region" description="Basic and acidic residues" evidence="2">
    <location>
        <begin position="921"/>
        <end position="931"/>
    </location>
</feature>
<dbReference type="SUPFAM" id="SSF101233">
    <property type="entry name" value="PWI domain"/>
    <property type="match status" value="1"/>
</dbReference>
<feature type="compositionally biased region" description="Polar residues" evidence="2">
    <location>
        <begin position="620"/>
        <end position="647"/>
    </location>
</feature>
<dbReference type="Proteomes" id="UP000188354">
    <property type="component" value="Chromosome LG07"/>
</dbReference>
<dbReference type="AlphaFoldDB" id="A0A4P1RDJ1"/>
<feature type="compositionally biased region" description="Basic and acidic residues" evidence="2">
    <location>
        <begin position="253"/>
        <end position="266"/>
    </location>
</feature>
<feature type="compositionally biased region" description="Basic and acidic residues" evidence="2">
    <location>
        <begin position="720"/>
        <end position="732"/>
    </location>
</feature>
<feature type="compositionally biased region" description="Low complexity" evidence="2">
    <location>
        <begin position="335"/>
        <end position="344"/>
    </location>
</feature>
<proteinExistence type="predicted"/>
<dbReference type="Pfam" id="PF01480">
    <property type="entry name" value="PWI"/>
    <property type="match status" value="1"/>
</dbReference>
<dbReference type="GO" id="GO:0003723">
    <property type="term" value="F:RNA binding"/>
    <property type="evidence" value="ECO:0007669"/>
    <property type="project" value="TreeGrafter"/>
</dbReference>
<feature type="compositionally biased region" description="Low complexity" evidence="2">
    <location>
        <begin position="222"/>
        <end position="241"/>
    </location>
</feature>
<feature type="compositionally biased region" description="Basic residues" evidence="2">
    <location>
        <begin position="345"/>
        <end position="485"/>
    </location>
</feature>
<name>A0A4P1RDJ1_LUPAN</name>
<feature type="compositionally biased region" description="Basic residues" evidence="2">
    <location>
        <begin position="267"/>
        <end position="299"/>
    </location>
</feature>
<feature type="compositionally biased region" description="Acidic residues" evidence="2">
    <location>
        <begin position="854"/>
        <end position="866"/>
    </location>
</feature>
<keyword evidence="1" id="KW-0507">mRNA processing</keyword>
<feature type="compositionally biased region" description="Basic and acidic residues" evidence="2">
    <location>
        <begin position="899"/>
        <end position="912"/>
    </location>
</feature>
<evidence type="ECO:0000313" key="4">
    <source>
        <dbReference type="EMBL" id="OIW08646.1"/>
    </source>
</evidence>
<dbReference type="InterPro" id="IPR036483">
    <property type="entry name" value="PWI_dom_sf"/>
</dbReference>
<dbReference type="Gene3D" id="1.20.1390.10">
    <property type="entry name" value="PWI domain"/>
    <property type="match status" value="1"/>
</dbReference>
<gene>
    <name evidence="4" type="ORF">TanjilG_03322</name>
</gene>
<reference evidence="4 5" key="1">
    <citation type="journal article" date="2017" name="Plant Biotechnol. J.">
        <title>A comprehensive draft genome sequence for lupin (Lupinus angustifolius), an emerging health food: insights into plant-microbe interactions and legume evolution.</title>
        <authorList>
            <person name="Hane J.K."/>
            <person name="Ming Y."/>
            <person name="Kamphuis L.G."/>
            <person name="Nelson M.N."/>
            <person name="Garg G."/>
            <person name="Atkins C.A."/>
            <person name="Bayer P.E."/>
            <person name="Bravo A."/>
            <person name="Bringans S."/>
            <person name="Cannon S."/>
            <person name="Edwards D."/>
            <person name="Foley R."/>
            <person name="Gao L.L."/>
            <person name="Harrison M.J."/>
            <person name="Huang W."/>
            <person name="Hurgobin B."/>
            <person name="Li S."/>
            <person name="Liu C.W."/>
            <person name="McGrath A."/>
            <person name="Morahan G."/>
            <person name="Murray J."/>
            <person name="Weller J."/>
            <person name="Jian J."/>
            <person name="Singh K.B."/>
        </authorList>
    </citation>
    <scope>NUCLEOTIDE SEQUENCE [LARGE SCALE GENOMIC DNA]</scope>
    <source>
        <strain evidence="5">cv. Tanjil</strain>
        <tissue evidence="4">Whole plant</tissue>
    </source>
</reference>
<dbReference type="GO" id="GO:0048024">
    <property type="term" value="P:regulation of mRNA splicing, via spliceosome"/>
    <property type="evidence" value="ECO:0007669"/>
    <property type="project" value="TreeGrafter"/>
</dbReference>
<feature type="compositionally biased region" description="Basic residues" evidence="2">
    <location>
        <begin position="307"/>
        <end position="334"/>
    </location>
</feature>
<accession>A0A4P1RDJ1</accession>
<dbReference type="EMBL" id="CM007367">
    <property type="protein sequence ID" value="OIW08646.1"/>
    <property type="molecule type" value="Genomic_DNA"/>
</dbReference>
<organism evidence="4 5">
    <name type="scientific">Lupinus angustifolius</name>
    <name type="common">Narrow-leaved blue lupine</name>
    <dbReference type="NCBI Taxonomy" id="3871"/>
    <lineage>
        <taxon>Eukaryota</taxon>
        <taxon>Viridiplantae</taxon>
        <taxon>Streptophyta</taxon>
        <taxon>Embryophyta</taxon>
        <taxon>Tracheophyta</taxon>
        <taxon>Spermatophyta</taxon>
        <taxon>Magnoliopsida</taxon>
        <taxon>eudicotyledons</taxon>
        <taxon>Gunneridae</taxon>
        <taxon>Pentapetalae</taxon>
        <taxon>rosids</taxon>
        <taxon>fabids</taxon>
        <taxon>Fabales</taxon>
        <taxon>Fabaceae</taxon>
        <taxon>Papilionoideae</taxon>
        <taxon>50 kb inversion clade</taxon>
        <taxon>genistoids sensu lato</taxon>
        <taxon>core genistoids</taxon>
        <taxon>Genisteae</taxon>
        <taxon>Lupinus</taxon>
    </lineage>
</organism>
<dbReference type="GO" id="GO:0006397">
    <property type="term" value="P:mRNA processing"/>
    <property type="evidence" value="ECO:0007669"/>
    <property type="project" value="UniProtKB-KW"/>
</dbReference>
<feature type="compositionally biased region" description="Basic and acidic residues" evidence="2">
    <location>
        <begin position="135"/>
        <end position="171"/>
    </location>
</feature>
<dbReference type="SMART" id="SM00311">
    <property type="entry name" value="PWI"/>
    <property type="match status" value="1"/>
</dbReference>
<feature type="compositionally biased region" description="Basic residues" evidence="2">
    <location>
        <begin position="838"/>
        <end position="848"/>
    </location>
</feature>
<evidence type="ECO:0000256" key="1">
    <source>
        <dbReference type="ARBA" id="ARBA00022664"/>
    </source>
</evidence>